<evidence type="ECO:0000313" key="3">
    <source>
        <dbReference type="Proteomes" id="UP000620262"/>
    </source>
</evidence>
<name>A0ABR9IVN4_RHIVS</name>
<sequence length="60" mass="6471">MGTKDTNAKAEQRRPSDVRPIAEAPDRADKESIAPPTVQPPGVRDESERPIVDPITGVAH</sequence>
<dbReference type="EMBL" id="JADBEC010000002">
    <property type="protein sequence ID" value="MBE1507190.1"/>
    <property type="molecule type" value="Genomic_DNA"/>
</dbReference>
<feature type="region of interest" description="Disordered" evidence="1">
    <location>
        <begin position="1"/>
        <end position="60"/>
    </location>
</feature>
<feature type="compositionally biased region" description="Basic and acidic residues" evidence="1">
    <location>
        <begin position="1"/>
        <end position="17"/>
    </location>
</feature>
<evidence type="ECO:0000256" key="1">
    <source>
        <dbReference type="SAM" id="MobiDB-lite"/>
    </source>
</evidence>
<keyword evidence="3" id="KW-1185">Reference proteome</keyword>
<organism evidence="2 3">
    <name type="scientific">Rhizobium viscosum</name>
    <name type="common">Arthrobacter viscosus</name>
    <dbReference type="NCBI Taxonomy" id="1673"/>
    <lineage>
        <taxon>Bacteria</taxon>
        <taxon>Pseudomonadati</taxon>
        <taxon>Pseudomonadota</taxon>
        <taxon>Alphaproteobacteria</taxon>
        <taxon>Hyphomicrobiales</taxon>
        <taxon>Rhizobiaceae</taxon>
        <taxon>Rhizobium/Agrobacterium group</taxon>
        <taxon>Rhizobium</taxon>
    </lineage>
</organism>
<protein>
    <submittedName>
        <fullName evidence="2">Uncharacterized protein</fullName>
    </submittedName>
</protein>
<gene>
    <name evidence="2" type="ORF">H4W29_004435</name>
</gene>
<proteinExistence type="predicted"/>
<dbReference type="RefSeq" id="WP_192730961.1">
    <property type="nucleotide sequence ID" value="NZ_BAAAVL010000004.1"/>
</dbReference>
<reference evidence="2 3" key="1">
    <citation type="submission" date="2020-10" db="EMBL/GenBank/DDBJ databases">
        <title>Sequencing the genomes of 1000 actinobacteria strains.</title>
        <authorList>
            <person name="Klenk H.-P."/>
        </authorList>
    </citation>
    <scope>NUCLEOTIDE SEQUENCE [LARGE SCALE GENOMIC DNA]</scope>
    <source>
        <strain evidence="2 3">DSM 7307</strain>
    </source>
</reference>
<dbReference type="Proteomes" id="UP000620262">
    <property type="component" value="Unassembled WGS sequence"/>
</dbReference>
<accession>A0ABR9IVN4</accession>
<comment type="caution">
    <text evidence="2">The sequence shown here is derived from an EMBL/GenBank/DDBJ whole genome shotgun (WGS) entry which is preliminary data.</text>
</comment>
<evidence type="ECO:0000313" key="2">
    <source>
        <dbReference type="EMBL" id="MBE1507190.1"/>
    </source>
</evidence>